<dbReference type="OrthoDB" id="5998717at2"/>
<dbReference type="EMBL" id="CP002446">
    <property type="protein sequence ID" value="ADV28013.1"/>
    <property type="molecule type" value="Genomic_DNA"/>
</dbReference>
<feature type="signal peptide" evidence="2">
    <location>
        <begin position="1"/>
        <end position="24"/>
    </location>
</feature>
<evidence type="ECO:0000313" key="4">
    <source>
        <dbReference type="EMBL" id="ADV28013.1"/>
    </source>
</evidence>
<sequence length="209" mass="22048">MNHIKRIATPALLAIAIASLTACGNNDRNDADMDPAVTDTTADTAAQTGTGMDPALGDNNNTANPDEAAALGVLNAINEHEIATSEQALAKGVTGPVADYARMMIDQHGQNRTQTSALGADADAQDAQAQRQQAEQERAALDQLEGEAYSKAYVDAMVKGHGDALTALDQKLIPAAEREEVRRHLTTTREHVAQHLEQARALQSGTSGE</sequence>
<dbReference type="InterPro" id="IPR025419">
    <property type="entry name" value="DUF4142"/>
</dbReference>
<dbReference type="Pfam" id="PF13628">
    <property type="entry name" value="DUF4142"/>
    <property type="match status" value="1"/>
</dbReference>
<dbReference type="HOGENOM" id="CLU_102207_1_0_6"/>
<feature type="region of interest" description="Disordered" evidence="1">
    <location>
        <begin position="116"/>
        <end position="136"/>
    </location>
</feature>
<organism evidence="4 5">
    <name type="scientific">Pseudoxanthomonas suwonensis (strain 11-1)</name>
    <dbReference type="NCBI Taxonomy" id="743721"/>
    <lineage>
        <taxon>Bacteria</taxon>
        <taxon>Pseudomonadati</taxon>
        <taxon>Pseudomonadota</taxon>
        <taxon>Gammaproteobacteria</taxon>
        <taxon>Lysobacterales</taxon>
        <taxon>Lysobacteraceae</taxon>
        <taxon>Pseudoxanthomonas</taxon>
    </lineage>
</organism>
<keyword evidence="5" id="KW-1185">Reference proteome</keyword>
<feature type="region of interest" description="Disordered" evidence="1">
    <location>
        <begin position="44"/>
        <end position="64"/>
    </location>
</feature>
<feature type="compositionally biased region" description="Low complexity" evidence="1">
    <location>
        <begin position="44"/>
        <end position="53"/>
    </location>
</feature>
<evidence type="ECO:0000256" key="1">
    <source>
        <dbReference type="SAM" id="MobiDB-lite"/>
    </source>
</evidence>
<keyword evidence="2" id="KW-0732">Signal</keyword>
<dbReference type="KEGG" id="psu:Psesu_2178"/>
<dbReference type="Proteomes" id="UP000008632">
    <property type="component" value="Chromosome"/>
</dbReference>
<accession>E6WV14</accession>
<evidence type="ECO:0000313" key="5">
    <source>
        <dbReference type="Proteomes" id="UP000008632"/>
    </source>
</evidence>
<feature type="domain" description="DUF4142" evidence="3">
    <location>
        <begin position="69"/>
        <end position="202"/>
    </location>
</feature>
<protein>
    <recommendedName>
        <fullName evidence="3">DUF4142 domain-containing protein</fullName>
    </recommendedName>
</protein>
<feature type="chain" id="PRO_5003212470" description="DUF4142 domain-containing protein" evidence="2">
    <location>
        <begin position="25"/>
        <end position="209"/>
    </location>
</feature>
<evidence type="ECO:0000256" key="2">
    <source>
        <dbReference type="SAM" id="SignalP"/>
    </source>
</evidence>
<dbReference type="PANTHER" id="PTHR38593:SF1">
    <property type="entry name" value="BLR2558 PROTEIN"/>
    <property type="match status" value="1"/>
</dbReference>
<dbReference type="PANTHER" id="PTHR38593">
    <property type="entry name" value="BLR2558 PROTEIN"/>
    <property type="match status" value="1"/>
</dbReference>
<reference evidence="4 5" key="1">
    <citation type="submission" date="2011-01" db="EMBL/GenBank/DDBJ databases">
        <title>Complete sequence of Pseudoxanthomonas suwonensis 11-1.</title>
        <authorList>
            <consortium name="US DOE Joint Genome Institute"/>
            <person name="Lucas S."/>
            <person name="Copeland A."/>
            <person name="Lapidus A."/>
            <person name="Cheng J.-F."/>
            <person name="Goodwin L."/>
            <person name="Pitluck S."/>
            <person name="Teshima H."/>
            <person name="Detter J.C."/>
            <person name="Han C."/>
            <person name="Tapia R."/>
            <person name="Land M."/>
            <person name="Hauser L."/>
            <person name="Kyrpides N."/>
            <person name="Ivanova N."/>
            <person name="Ovchinnikova G."/>
            <person name="Siebers A.K."/>
            <person name="Allgaier M."/>
            <person name="Thelen M.P."/>
            <person name="Hugenholtz P."/>
            <person name="Gladden J."/>
            <person name="Woyke T."/>
        </authorList>
    </citation>
    <scope>NUCLEOTIDE SEQUENCE [LARGE SCALE GENOMIC DNA]</scope>
    <source>
        <strain evidence="5">11-1</strain>
    </source>
</reference>
<proteinExistence type="predicted"/>
<dbReference type="STRING" id="743721.Psesu_2178"/>
<dbReference type="PROSITE" id="PS51257">
    <property type="entry name" value="PROKAR_LIPOPROTEIN"/>
    <property type="match status" value="1"/>
</dbReference>
<evidence type="ECO:0000259" key="3">
    <source>
        <dbReference type="Pfam" id="PF13628"/>
    </source>
</evidence>
<dbReference type="RefSeq" id="WP_013535840.1">
    <property type="nucleotide sequence ID" value="NC_014924.1"/>
</dbReference>
<feature type="compositionally biased region" description="Low complexity" evidence="1">
    <location>
        <begin position="120"/>
        <end position="133"/>
    </location>
</feature>
<gene>
    <name evidence="4" type="ordered locus">Psesu_2178</name>
</gene>
<name>E6WV14_PSEUU</name>
<dbReference type="AlphaFoldDB" id="E6WV14"/>
<dbReference type="eggNOG" id="COG3652">
    <property type="taxonomic scope" value="Bacteria"/>
</dbReference>